<dbReference type="Pfam" id="PF09532">
    <property type="entry name" value="FDF"/>
    <property type="match status" value="1"/>
</dbReference>
<dbReference type="RefSeq" id="XP_028147849.1">
    <property type="nucleotide sequence ID" value="XM_028292048.1"/>
</dbReference>
<dbReference type="Gene3D" id="2.30.30.100">
    <property type="match status" value="1"/>
</dbReference>
<feature type="domain" description="TFG box profile" evidence="7">
    <location>
        <begin position="433"/>
        <end position="453"/>
    </location>
</feature>
<dbReference type="InterPro" id="IPR025762">
    <property type="entry name" value="DFDF"/>
</dbReference>
<dbReference type="GO" id="GO:0003729">
    <property type="term" value="F:mRNA binding"/>
    <property type="evidence" value="ECO:0007669"/>
    <property type="project" value="TreeGrafter"/>
</dbReference>
<dbReference type="InterPro" id="IPR025761">
    <property type="entry name" value="FFD_box"/>
</dbReference>
<dbReference type="InterPro" id="IPR010920">
    <property type="entry name" value="LSM_dom_sf"/>
</dbReference>
<evidence type="ECO:0000259" key="7">
    <source>
        <dbReference type="PROSITE" id="PS51536"/>
    </source>
</evidence>
<dbReference type="PROSITE" id="PS51536">
    <property type="entry name" value="TFG"/>
    <property type="match status" value="1"/>
</dbReference>
<dbReference type="PROSITE" id="PS51512">
    <property type="entry name" value="DFDF"/>
    <property type="match status" value="1"/>
</dbReference>
<dbReference type="AlphaFoldDB" id="A0A6P7GE70"/>
<dbReference type="Proteomes" id="UP001652700">
    <property type="component" value="Unplaced"/>
</dbReference>
<comment type="similarity">
    <text evidence="1">Belongs to the LSM14 family.</text>
</comment>
<name>A0A6P7GE70_DIAVI</name>
<feature type="compositionally biased region" description="Basic and acidic residues" evidence="4">
    <location>
        <begin position="428"/>
        <end position="445"/>
    </location>
</feature>
<evidence type="ECO:0000313" key="11">
    <source>
        <dbReference type="RefSeq" id="XP_028147849.1"/>
    </source>
</evidence>
<feature type="domain" description="DFDF" evidence="5">
    <location>
        <begin position="336"/>
        <end position="372"/>
    </location>
</feature>
<dbReference type="PANTHER" id="PTHR13586:SF0">
    <property type="entry name" value="TRAILER HITCH, ISOFORM H"/>
    <property type="match status" value="1"/>
</dbReference>
<dbReference type="PROSITE" id="PS52002">
    <property type="entry name" value="SM"/>
    <property type="match status" value="1"/>
</dbReference>
<dbReference type="FunCoup" id="A0A6P7GE70">
    <property type="interactions" value="2159"/>
</dbReference>
<evidence type="ECO:0000256" key="2">
    <source>
        <dbReference type="PROSITE-ProRule" id="PRU00846"/>
    </source>
</evidence>
<evidence type="ECO:0000256" key="1">
    <source>
        <dbReference type="ARBA" id="ARBA00010415"/>
    </source>
</evidence>
<evidence type="ECO:0000259" key="8">
    <source>
        <dbReference type="PROSITE" id="PS52002"/>
    </source>
</evidence>
<feature type="compositionally biased region" description="Basic and acidic residues" evidence="4">
    <location>
        <begin position="252"/>
        <end position="261"/>
    </location>
</feature>
<feature type="short sequence motif" description="FFD box" evidence="2">
    <location>
        <begin position="409"/>
        <end position="425"/>
    </location>
</feature>
<evidence type="ECO:0000259" key="6">
    <source>
        <dbReference type="PROSITE" id="PS51513"/>
    </source>
</evidence>
<feature type="compositionally biased region" description="Polar residues" evidence="4">
    <location>
        <begin position="550"/>
        <end position="559"/>
    </location>
</feature>
<feature type="compositionally biased region" description="Basic and acidic residues" evidence="4">
    <location>
        <begin position="521"/>
        <end position="534"/>
    </location>
</feature>
<dbReference type="InterPro" id="IPR047575">
    <property type="entry name" value="Sm"/>
</dbReference>
<keyword evidence="10" id="KW-1185">Reference proteome</keyword>
<proteinExistence type="inferred from homology"/>
<feature type="compositionally biased region" description="Polar residues" evidence="4">
    <location>
        <begin position="271"/>
        <end position="284"/>
    </location>
</feature>
<sequence>MTTGMPELGSKISLISKADIRYEGRLFTVDPQECTIALASVRSFGTEDRDAQYPVPAQNQVYDYILFRGTDIKDIRVTNNVSHPQPLNDPAIMQLSVPPSLGGQTFHQTHPVLGAMGPQMGQFPGAYGGIGTIGAIGTGAIGTSLGMQRDNRGLNNSKPSELILGTSPQSNTVKPPVLSPTGIQPIQPNNHASVLDLIGGSRSTTPASLSSRKSPTNDQGVQAGGSGHNEKRVVQPIQPPNQRNQQRRRSRERRDSRERNDNQQQNRQPIGRSQQNNAQYSYQHHQGYSNQHNQGYQQHYQQHPRGNWVNNRGPMRMRGRGQRGPGYRNNMGVGGNRPRNTLKFDNDYDFEQANTEFEELRSQLGKLKIDEVGSVSTTKSEVNGDVDKKDDSGNETGAGETEQEEDHEVYYDKSKSFFDKISCEAVERAKGKSQRTDWRVERKLNSETFGVAAARRGSYRGRGGFRGMGYRGGYRTNNYRQPQQQNQRRGGGPSSDNRQTSQQQQPAQQPQQQQQQDETEKDPPQENIHNDTDSVKQIIVEDVDLPPECSQVQSKSDTVGSVPEPAMAVK</sequence>
<dbReference type="SMART" id="SM01271">
    <property type="entry name" value="LSM14"/>
    <property type="match status" value="1"/>
</dbReference>
<feature type="compositionally biased region" description="Low complexity" evidence="4">
    <location>
        <begin position="502"/>
        <end position="516"/>
    </location>
</feature>
<dbReference type="GeneID" id="114341246"/>
<dbReference type="SUPFAM" id="SSF50182">
    <property type="entry name" value="Sm-like ribonucleoproteins"/>
    <property type="match status" value="1"/>
</dbReference>
<dbReference type="GO" id="GO:0033962">
    <property type="term" value="P:P-body assembly"/>
    <property type="evidence" value="ECO:0007669"/>
    <property type="project" value="TreeGrafter"/>
</dbReference>
<evidence type="ECO:0000256" key="3">
    <source>
        <dbReference type="PROSITE-ProRule" id="PRU00869"/>
    </source>
</evidence>
<dbReference type="InterPro" id="IPR019050">
    <property type="entry name" value="FDF_dom"/>
</dbReference>
<evidence type="ECO:0000256" key="4">
    <source>
        <dbReference type="SAM" id="MobiDB-lite"/>
    </source>
</evidence>
<dbReference type="PANTHER" id="PTHR13586">
    <property type="entry name" value="SCD6 PROTEIN-RELATED"/>
    <property type="match status" value="1"/>
</dbReference>
<feature type="domain" description="FFD box profile" evidence="6">
    <location>
        <begin position="409"/>
        <end position="425"/>
    </location>
</feature>
<feature type="compositionally biased region" description="Low complexity" evidence="4">
    <location>
        <begin position="473"/>
        <end position="488"/>
    </location>
</feature>
<dbReference type="InterPro" id="IPR025609">
    <property type="entry name" value="Lsm14-like_N"/>
</dbReference>
<feature type="compositionally biased region" description="Low complexity" evidence="4">
    <location>
        <begin position="286"/>
        <end position="303"/>
    </location>
</feature>
<feature type="region of interest" description="Disordered" evidence="4">
    <location>
        <begin position="147"/>
        <end position="339"/>
    </location>
</feature>
<feature type="region of interest" description="Disordered" evidence="4">
    <location>
        <begin position="428"/>
        <end position="570"/>
    </location>
</feature>
<gene>
    <name evidence="11" type="primary">LOC114341246</name>
</gene>
<protein>
    <submittedName>
        <fullName evidence="11">Protein LSM14 homolog B isoform X1</fullName>
    </submittedName>
</protein>
<accession>A0A6P7GE70</accession>
<dbReference type="KEGG" id="dvv:114341246"/>
<dbReference type="PROSITE" id="PS51513">
    <property type="entry name" value="FFD"/>
    <property type="match status" value="1"/>
</dbReference>
<dbReference type="OrthoDB" id="21539at2759"/>
<organism evidence="11">
    <name type="scientific">Diabrotica virgifera virgifera</name>
    <name type="common">western corn rootworm</name>
    <dbReference type="NCBI Taxonomy" id="50390"/>
    <lineage>
        <taxon>Eukaryota</taxon>
        <taxon>Metazoa</taxon>
        <taxon>Ecdysozoa</taxon>
        <taxon>Arthropoda</taxon>
        <taxon>Hexapoda</taxon>
        <taxon>Insecta</taxon>
        <taxon>Pterygota</taxon>
        <taxon>Neoptera</taxon>
        <taxon>Endopterygota</taxon>
        <taxon>Coleoptera</taxon>
        <taxon>Polyphaga</taxon>
        <taxon>Cucujiformia</taxon>
        <taxon>Chrysomeloidea</taxon>
        <taxon>Chrysomelidae</taxon>
        <taxon>Galerucinae</taxon>
        <taxon>Diabroticina</taxon>
        <taxon>Diabroticites</taxon>
        <taxon>Diabrotica</taxon>
    </lineage>
</organism>
<evidence type="ECO:0000313" key="10">
    <source>
        <dbReference type="Proteomes" id="UP001652700"/>
    </source>
</evidence>
<feature type="compositionally biased region" description="Gly residues" evidence="4">
    <location>
        <begin position="460"/>
        <end position="472"/>
    </location>
</feature>
<reference evidence="11" key="1">
    <citation type="submission" date="2025-04" db="UniProtKB">
        <authorList>
            <consortium name="RefSeq"/>
        </authorList>
    </citation>
    <scope>IDENTIFICATION</scope>
    <source>
        <tissue evidence="11">Whole insect</tissue>
    </source>
</reference>
<feature type="compositionally biased region" description="Polar residues" evidence="4">
    <location>
        <begin position="181"/>
        <end position="192"/>
    </location>
</feature>
<evidence type="ECO:0000259" key="5">
    <source>
        <dbReference type="PROSITE" id="PS51512"/>
    </source>
</evidence>
<dbReference type="SMART" id="SM01199">
    <property type="entry name" value="FDF"/>
    <property type="match status" value="1"/>
</dbReference>
<dbReference type="EnsemblMetazoa" id="XM_028292048.2">
    <property type="protein sequence ID" value="XP_028147849.1"/>
    <property type="gene ID" value="LOC114341246"/>
</dbReference>
<feature type="short sequence motif" description="TFG box" evidence="3">
    <location>
        <begin position="433"/>
        <end position="453"/>
    </location>
</feature>
<dbReference type="InterPro" id="IPR025768">
    <property type="entry name" value="TFG_box"/>
</dbReference>
<evidence type="ECO:0000313" key="9">
    <source>
        <dbReference type="EnsemblMetazoa" id="XP_028147849.1"/>
    </source>
</evidence>
<dbReference type="CDD" id="cd01736">
    <property type="entry name" value="LSm14_N"/>
    <property type="match status" value="1"/>
</dbReference>
<feature type="compositionally biased region" description="Low complexity" evidence="4">
    <location>
        <begin position="234"/>
        <end position="244"/>
    </location>
</feature>
<feature type="domain" description="Sm" evidence="8">
    <location>
        <begin position="1"/>
        <end position="81"/>
    </location>
</feature>
<dbReference type="GO" id="GO:0034063">
    <property type="term" value="P:stress granule assembly"/>
    <property type="evidence" value="ECO:0007669"/>
    <property type="project" value="TreeGrafter"/>
</dbReference>
<feature type="compositionally biased region" description="Polar residues" evidence="4">
    <location>
        <begin position="201"/>
        <end position="220"/>
    </location>
</feature>
<dbReference type="InParanoid" id="A0A6P7GE70"/>
<dbReference type="GO" id="GO:0000932">
    <property type="term" value="C:P-body"/>
    <property type="evidence" value="ECO:0007669"/>
    <property type="project" value="TreeGrafter"/>
</dbReference>
<dbReference type="Pfam" id="PF12701">
    <property type="entry name" value="LSM14"/>
    <property type="match status" value="1"/>
</dbReference>
<reference evidence="9" key="2">
    <citation type="submission" date="2025-05" db="UniProtKB">
        <authorList>
            <consortium name="EnsemblMetazoa"/>
        </authorList>
    </citation>
    <scope>IDENTIFICATION</scope>
</reference>
<feature type="region of interest" description="Disordered" evidence="4">
    <location>
        <begin position="376"/>
        <end position="408"/>
    </location>
</feature>